<name>A0A3R5XWM6_9BACT</name>
<evidence type="ECO:0000313" key="8">
    <source>
        <dbReference type="Proteomes" id="UP000287502"/>
    </source>
</evidence>
<reference evidence="7 8" key="1">
    <citation type="submission" date="2019-01" db="EMBL/GenBank/DDBJ databases">
        <title>Geovibrio thiophilus DSM 11263, complete genome.</title>
        <authorList>
            <person name="Spring S."/>
            <person name="Bunk B."/>
            <person name="Sproer C."/>
        </authorList>
    </citation>
    <scope>NUCLEOTIDE SEQUENCE [LARGE SCALE GENOMIC DNA]</scope>
    <source>
        <strain evidence="7 8">DSM 11263</strain>
    </source>
</reference>
<dbReference type="GO" id="GO:0015679">
    <property type="term" value="P:plasma membrane copper ion transport"/>
    <property type="evidence" value="ECO:0007669"/>
    <property type="project" value="TreeGrafter"/>
</dbReference>
<dbReference type="PANTHER" id="PTHR30097:SF15">
    <property type="entry name" value="CATION EFFLUX SYSTEM PROTEIN CUSB"/>
    <property type="match status" value="1"/>
</dbReference>
<feature type="domain" description="CzcB-like C-terminal circularly permuted SH3-like" evidence="6">
    <location>
        <begin position="298"/>
        <end position="358"/>
    </location>
</feature>
<dbReference type="OrthoDB" id="9806939at2"/>
<feature type="chain" id="PRO_5018653190" evidence="2">
    <location>
        <begin position="27"/>
        <end position="373"/>
    </location>
</feature>
<dbReference type="GO" id="GO:0046914">
    <property type="term" value="F:transition metal ion binding"/>
    <property type="evidence" value="ECO:0007669"/>
    <property type="project" value="TreeGrafter"/>
</dbReference>
<dbReference type="InterPro" id="IPR058792">
    <property type="entry name" value="Beta-barrel_RND_2"/>
</dbReference>
<dbReference type="SUPFAM" id="SSF111369">
    <property type="entry name" value="HlyD-like secretion proteins"/>
    <property type="match status" value="1"/>
</dbReference>
<feature type="domain" description="CusB-like three alpha-helical bundle" evidence="3">
    <location>
        <begin position="148"/>
        <end position="178"/>
    </location>
</feature>
<dbReference type="InterPro" id="IPR058649">
    <property type="entry name" value="CzcB_C"/>
</dbReference>
<protein>
    <submittedName>
        <fullName evidence="7">Efflux RND transporter periplasmic adaptor subunit</fullName>
    </submittedName>
</protein>
<gene>
    <name evidence="7" type="ORF">EP073_03190</name>
</gene>
<dbReference type="Pfam" id="PF25869">
    <property type="entry name" value="3HB_CusB"/>
    <property type="match status" value="1"/>
</dbReference>
<dbReference type="Gene3D" id="6.10.140.730">
    <property type="match status" value="1"/>
</dbReference>
<evidence type="ECO:0000259" key="4">
    <source>
        <dbReference type="Pfam" id="PF25919"/>
    </source>
</evidence>
<evidence type="ECO:0000256" key="1">
    <source>
        <dbReference type="ARBA" id="ARBA00022448"/>
    </source>
</evidence>
<dbReference type="Pfam" id="PF25919">
    <property type="entry name" value="BSH_CusB"/>
    <property type="match status" value="1"/>
</dbReference>
<keyword evidence="8" id="KW-1185">Reference proteome</keyword>
<feature type="signal peptide" evidence="2">
    <location>
        <begin position="1"/>
        <end position="26"/>
    </location>
</feature>
<dbReference type="KEGG" id="gtl:EP073_03190"/>
<dbReference type="InterPro" id="IPR051909">
    <property type="entry name" value="MFP_Cation_Efflux"/>
</dbReference>
<keyword evidence="2" id="KW-0732">Signal</keyword>
<dbReference type="InterPro" id="IPR058790">
    <property type="entry name" value="BSH_CusB"/>
</dbReference>
<evidence type="ECO:0000259" key="5">
    <source>
        <dbReference type="Pfam" id="PF25954"/>
    </source>
</evidence>
<dbReference type="RefSeq" id="WP_128465726.1">
    <property type="nucleotide sequence ID" value="NZ_CP035108.1"/>
</dbReference>
<dbReference type="Gene3D" id="2.40.30.170">
    <property type="match status" value="1"/>
</dbReference>
<evidence type="ECO:0000259" key="6">
    <source>
        <dbReference type="Pfam" id="PF25975"/>
    </source>
</evidence>
<dbReference type="Pfam" id="PF25975">
    <property type="entry name" value="CzcB_C"/>
    <property type="match status" value="1"/>
</dbReference>
<proteinExistence type="predicted"/>
<dbReference type="EMBL" id="CP035108">
    <property type="protein sequence ID" value="QAR32439.1"/>
    <property type="molecule type" value="Genomic_DNA"/>
</dbReference>
<dbReference type="PANTHER" id="PTHR30097">
    <property type="entry name" value="CATION EFFLUX SYSTEM PROTEIN CUSB"/>
    <property type="match status" value="1"/>
</dbReference>
<sequence>MARRYLNKTFLPLLASALLITPAAYADDFSMFEDAPSIQLSGELIQKLGVKPAKTEYRESVKTLKLPGIVQVDETSSFSVNSKFGGWIEKLYIDYKGRNVKKGERVAEIYSPEAVAAQEEYLAFLKHSANVSPSSGGAYGKVFSEDAKRLTESARQRLRYWDITEKQIQEIEKTGRVKKTVTLYSPASGYVTAKNVSEGMKTEPGMELFSAVSLANLWIIADVYEDELKYIRVGSKAKVTLSGVPNVVYELTADYIYPEVSQRTRTLKVRFLVNNSSGLLKPAMYTEILAKFPAGRVLAVPSDAVIDDGRRKIVFVSLGEGRFEPREILAGAQNEGFTEVRQGLSEGETVARGANFLLDSEAQLKGISPVKGF</sequence>
<evidence type="ECO:0000256" key="2">
    <source>
        <dbReference type="SAM" id="SignalP"/>
    </source>
</evidence>
<dbReference type="Proteomes" id="UP000287502">
    <property type="component" value="Chromosome"/>
</dbReference>
<feature type="domain" description="CusB-like barrel-sandwich hybrid" evidence="4">
    <location>
        <begin position="80"/>
        <end position="210"/>
    </location>
</feature>
<evidence type="ECO:0000259" key="3">
    <source>
        <dbReference type="Pfam" id="PF25869"/>
    </source>
</evidence>
<dbReference type="AlphaFoldDB" id="A0A3R5XWM6"/>
<accession>A0A3R5XWM6</accession>
<evidence type="ECO:0000313" key="7">
    <source>
        <dbReference type="EMBL" id="QAR32439.1"/>
    </source>
</evidence>
<feature type="domain" description="CusB-like beta-barrel" evidence="5">
    <location>
        <begin position="217"/>
        <end position="288"/>
    </location>
</feature>
<dbReference type="GO" id="GO:0060003">
    <property type="term" value="P:copper ion export"/>
    <property type="evidence" value="ECO:0007669"/>
    <property type="project" value="TreeGrafter"/>
</dbReference>
<keyword evidence="1" id="KW-0813">Transport</keyword>
<dbReference type="InterPro" id="IPR058791">
    <property type="entry name" value="3HB_CusB"/>
</dbReference>
<dbReference type="GO" id="GO:0030288">
    <property type="term" value="C:outer membrane-bounded periplasmic space"/>
    <property type="evidence" value="ECO:0007669"/>
    <property type="project" value="TreeGrafter"/>
</dbReference>
<organism evidence="7 8">
    <name type="scientific">Geovibrio thiophilus</name>
    <dbReference type="NCBI Taxonomy" id="139438"/>
    <lineage>
        <taxon>Bacteria</taxon>
        <taxon>Pseudomonadati</taxon>
        <taxon>Deferribacterota</taxon>
        <taxon>Deferribacteres</taxon>
        <taxon>Deferribacterales</taxon>
        <taxon>Geovibrionaceae</taxon>
        <taxon>Geovibrio</taxon>
    </lineage>
</organism>
<dbReference type="Pfam" id="PF25954">
    <property type="entry name" value="Beta-barrel_RND_2"/>
    <property type="match status" value="1"/>
</dbReference>
<dbReference type="Gene3D" id="2.40.420.20">
    <property type="match status" value="1"/>
</dbReference>